<dbReference type="Proteomes" id="UP001168540">
    <property type="component" value="Unassembled WGS sequence"/>
</dbReference>
<protein>
    <submittedName>
        <fullName evidence="1">Uncharacterized protein</fullName>
    </submittedName>
</protein>
<sequence length="90" mass="10081">MMPPTPDPPAGTAALEQSINRAIDALQRTPEAGIVRWDGQELRVYTIISRKANQMLQQPDAYPGVLGVFDERCSYQELAEALSKLLRQQR</sequence>
<reference evidence="1" key="1">
    <citation type="submission" date="2023-06" db="EMBL/GenBank/DDBJ databases">
        <authorList>
            <person name="Zhang S."/>
        </authorList>
    </citation>
    <scope>NUCLEOTIDE SEQUENCE</scope>
    <source>
        <strain evidence="1">SG2303</strain>
    </source>
</reference>
<gene>
    <name evidence="1" type="ORF">QU481_07540</name>
</gene>
<keyword evidence="2" id="KW-1185">Reference proteome</keyword>
<dbReference type="EMBL" id="JAUEDK010000009">
    <property type="protein sequence ID" value="MDN0074744.1"/>
    <property type="molecule type" value="Genomic_DNA"/>
</dbReference>
<name>A0ABT7XLT5_9NEIS</name>
<comment type="caution">
    <text evidence="1">The sequence shown here is derived from an EMBL/GenBank/DDBJ whole genome shotgun (WGS) entry which is preliminary data.</text>
</comment>
<evidence type="ECO:0000313" key="1">
    <source>
        <dbReference type="EMBL" id="MDN0074744.1"/>
    </source>
</evidence>
<accession>A0ABT7XLT5</accession>
<proteinExistence type="predicted"/>
<dbReference type="RefSeq" id="WP_289829318.1">
    <property type="nucleotide sequence ID" value="NZ_JAUEDK010000009.1"/>
</dbReference>
<organism evidence="1 2">
    <name type="scientific">Crenobacter oryzisoli</name>
    <dbReference type="NCBI Taxonomy" id="3056844"/>
    <lineage>
        <taxon>Bacteria</taxon>
        <taxon>Pseudomonadati</taxon>
        <taxon>Pseudomonadota</taxon>
        <taxon>Betaproteobacteria</taxon>
        <taxon>Neisseriales</taxon>
        <taxon>Neisseriaceae</taxon>
        <taxon>Crenobacter</taxon>
    </lineage>
</organism>
<evidence type="ECO:0000313" key="2">
    <source>
        <dbReference type="Proteomes" id="UP001168540"/>
    </source>
</evidence>